<evidence type="ECO:0000256" key="1">
    <source>
        <dbReference type="ARBA" id="ARBA00011079"/>
    </source>
</evidence>
<gene>
    <name evidence="6" type="ORF">CEUSTIGMA_g10601.t1</name>
</gene>
<keyword evidence="7" id="KW-1185">Reference proteome</keyword>
<evidence type="ECO:0008006" key="8">
    <source>
        <dbReference type="Google" id="ProtNLM"/>
    </source>
</evidence>
<keyword evidence="5" id="KW-0325">Glycoprotein</keyword>
<dbReference type="InterPro" id="IPR008758">
    <property type="entry name" value="Peptidase_S28"/>
</dbReference>
<evidence type="ECO:0000256" key="5">
    <source>
        <dbReference type="ARBA" id="ARBA00023180"/>
    </source>
</evidence>
<keyword evidence="3" id="KW-0732">Signal</keyword>
<dbReference type="Pfam" id="PF05577">
    <property type="entry name" value="Peptidase_S28"/>
    <property type="match status" value="1"/>
</dbReference>
<accession>A0A250XJB4</accession>
<name>A0A250XJB4_9CHLO</name>
<reference evidence="6 7" key="1">
    <citation type="submission" date="2017-08" db="EMBL/GenBank/DDBJ databases">
        <title>Acidophilic green algal genome provides insights into adaptation to an acidic environment.</title>
        <authorList>
            <person name="Hirooka S."/>
            <person name="Hirose Y."/>
            <person name="Kanesaki Y."/>
            <person name="Higuchi S."/>
            <person name="Fujiwara T."/>
            <person name="Onuma R."/>
            <person name="Era A."/>
            <person name="Ohbayashi R."/>
            <person name="Uzuka A."/>
            <person name="Nozaki H."/>
            <person name="Yoshikawa H."/>
            <person name="Miyagishima S.Y."/>
        </authorList>
    </citation>
    <scope>NUCLEOTIDE SEQUENCE [LARGE SCALE GENOMIC DNA]</scope>
    <source>
        <strain evidence="6 7">NIES-2499</strain>
    </source>
</reference>
<dbReference type="Gene3D" id="3.40.50.1820">
    <property type="entry name" value="alpha/beta hydrolase"/>
    <property type="match status" value="1"/>
</dbReference>
<comment type="similarity">
    <text evidence="1">Belongs to the peptidase S28 family.</text>
</comment>
<evidence type="ECO:0000256" key="4">
    <source>
        <dbReference type="ARBA" id="ARBA00022801"/>
    </source>
</evidence>
<dbReference type="PANTHER" id="PTHR11010">
    <property type="entry name" value="PROTEASE S28 PRO-X CARBOXYPEPTIDASE-RELATED"/>
    <property type="match status" value="1"/>
</dbReference>
<dbReference type="Gene3D" id="1.20.120.980">
    <property type="entry name" value="Serine carboxypeptidase S28, SKS domain"/>
    <property type="match status" value="1"/>
</dbReference>
<evidence type="ECO:0000313" key="6">
    <source>
        <dbReference type="EMBL" id="GAX83175.1"/>
    </source>
</evidence>
<dbReference type="InterPro" id="IPR029058">
    <property type="entry name" value="AB_hydrolase_fold"/>
</dbReference>
<dbReference type="AlphaFoldDB" id="A0A250XJB4"/>
<dbReference type="Proteomes" id="UP000232323">
    <property type="component" value="Unassembled WGS sequence"/>
</dbReference>
<comment type="caution">
    <text evidence="6">The sequence shown here is derived from an EMBL/GenBank/DDBJ whole genome shotgun (WGS) entry which is preliminary data.</text>
</comment>
<dbReference type="STRING" id="1157962.A0A250XJB4"/>
<dbReference type="GO" id="GO:0006508">
    <property type="term" value="P:proteolysis"/>
    <property type="evidence" value="ECO:0007669"/>
    <property type="project" value="UniProtKB-KW"/>
</dbReference>
<evidence type="ECO:0000313" key="7">
    <source>
        <dbReference type="Proteomes" id="UP000232323"/>
    </source>
</evidence>
<sequence length="557" mass="62298">MWRNATLDHFTFGKREPGLPSTFKQRYFVCDTFWQPFADGSPGPIFFYFGNEANVELYLNNTGLMWENAPSFGALVVFAEHRYYGKSKPFSSKEIKNHMHFLTAEQAMADFAGLITELKVDRKARSSAVIGFGGSYGGMIGSWFRMKYPHLVDGVIAASAPIWSFLGEMPHVDATYFAKGTTYDASEAGGSNANCVPNVKRGWQLLKSFGATPEGRSTLHTSLRLCASAKLETETSVVGLRDWLASAWDYMAMGNFPYPSGYMLNGQGELPAYPVRVACNSLSNPESTDVELLEGMALAAGVFYNYSGDVPCFDFSSGPNPETTETADFWGYQYCTEMFQIFAKDGERDMFWEEPFNATAVSMGCEQQWGVTPRQLWATQEWGGRRIWAHSNIVFSNGLLDPWHGGGVLRDVADTVVALIIPEGAHHLDLMFSNPEDPPSVIEVRRQEREWMRIWIEEASRSRHGSDDQSIISLNLLSGGSVRDVDQLLRARKKGLARRLRSGLHREPSSCIAEPFEWLLDLIFNAFKELWISFDLAESPSQLEASTFRETSANSAL</sequence>
<dbReference type="InterPro" id="IPR042269">
    <property type="entry name" value="Ser_carbopepase_S28_SKS"/>
</dbReference>
<dbReference type="PANTHER" id="PTHR11010:SF38">
    <property type="entry name" value="LYSOSOMAL PRO-X CARBOXYPEPTIDASE"/>
    <property type="match status" value="1"/>
</dbReference>
<keyword evidence="4" id="KW-0378">Hydrolase</keyword>
<dbReference type="GO" id="GO:0008239">
    <property type="term" value="F:dipeptidyl-peptidase activity"/>
    <property type="evidence" value="ECO:0007669"/>
    <property type="project" value="TreeGrafter"/>
</dbReference>
<dbReference type="SUPFAM" id="SSF53474">
    <property type="entry name" value="alpha/beta-Hydrolases"/>
    <property type="match status" value="2"/>
</dbReference>
<organism evidence="6 7">
    <name type="scientific">Chlamydomonas eustigma</name>
    <dbReference type="NCBI Taxonomy" id="1157962"/>
    <lineage>
        <taxon>Eukaryota</taxon>
        <taxon>Viridiplantae</taxon>
        <taxon>Chlorophyta</taxon>
        <taxon>core chlorophytes</taxon>
        <taxon>Chlorophyceae</taxon>
        <taxon>CS clade</taxon>
        <taxon>Chlamydomonadales</taxon>
        <taxon>Chlamydomonadaceae</taxon>
        <taxon>Chlamydomonas</taxon>
    </lineage>
</organism>
<dbReference type="EMBL" id="BEGY01000093">
    <property type="protein sequence ID" value="GAX83175.1"/>
    <property type="molecule type" value="Genomic_DNA"/>
</dbReference>
<proteinExistence type="inferred from homology"/>
<dbReference type="GO" id="GO:0070008">
    <property type="term" value="F:serine-type exopeptidase activity"/>
    <property type="evidence" value="ECO:0007669"/>
    <property type="project" value="InterPro"/>
</dbReference>
<keyword evidence="2" id="KW-0645">Protease</keyword>
<evidence type="ECO:0000256" key="2">
    <source>
        <dbReference type="ARBA" id="ARBA00022670"/>
    </source>
</evidence>
<evidence type="ECO:0000256" key="3">
    <source>
        <dbReference type="ARBA" id="ARBA00022729"/>
    </source>
</evidence>
<protein>
    <recommendedName>
        <fullName evidence="8">Lysosomal Pro-X carboxypeptidase</fullName>
    </recommendedName>
</protein>
<dbReference type="OrthoDB" id="2130629at2759"/>